<proteinExistence type="predicted"/>
<dbReference type="RefSeq" id="WP_016326276.1">
    <property type="nucleotide sequence ID" value="NZ_CM001889.1"/>
</dbReference>
<evidence type="ECO:0000313" key="3">
    <source>
        <dbReference type="Proteomes" id="UP000014062"/>
    </source>
</evidence>
<sequence length="40" mass="4867">MAETATRPSPVPAREQREQRLPRELRQLHLRHVSTRRRHL</sequence>
<evidence type="ECO:0000313" key="2">
    <source>
        <dbReference type="EMBL" id="EOY47789.1"/>
    </source>
</evidence>
<evidence type="ECO:0000256" key="1">
    <source>
        <dbReference type="SAM" id="MobiDB-lite"/>
    </source>
</evidence>
<protein>
    <submittedName>
        <fullName evidence="2">Epi-inositol hydrolase</fullName>
    </submittedName>
</protein>
<gene>
    <name evidence="2" type="ORF">SLI_3076</name>
</gene>
<dbReference type="AlphaFoldDB" id="A0A7U9DPJ1"/>
<feature type="compositionally biased region" description="Basic residues" evidence="1">
    <location>
        <begin position="28"/>
        <end position="40"/>
    </location>
</feature>
<name>A0A7U9DPJ1_STRLI</name>
<keyword evidence="2" id="KW-0378">Hydrolase</keyword>
<dbReference type="GeneID" id="91386272"/>
<organism evidence="2 3">
    <name type="scientific">Streptomyces lividans 1326</name>
    <dbReference type="NCBI Taxonomy" id="1200984"/>
    <lineage>
        <taxon>Bacteria</taxon>
        <taxon>Bacillati</taxon>
        <taxon>Actinomycetota</taxon>
        <taxon>Actinomycetes</taxon>
        <taxon>Kitasatosporales</taxon>
        <taxon>Streptomycetaceae</taxon>
        <taxon>Streptomyces</taxon>
    </lineage>
</organism>
<feature type="region of interest" description="Disordered" evidence="1">
    <location>
        <begin position="1"/>
        <end position="40"/>
    </location>
</feature>
<dbReference type="Proteomes" id="UP000014062">
    <property type="component" value="Chromosome"/>
</dbReference>
<dbReference type="EMBL" id="CM001889">
    <property type="protein sequence ID" value="EOY47789.1"/>
    <property type="molecule type" value="Genomic_DNA"/>
</dbReference>
<accession>A0A7U9DPJ1</accession>
<reference evidence="3" key="1">
    <citation type="journal article" date="2013" name="Genome Biol. Evol.">
        <title>The genome sequence of Streptomyces lividans 66 reveals a novel tRNA-dependent peptide biosynthetic system within a metal-related genomic island.</title>
        <authorList>
            <person name="Cruz-Morales P."/>
            <person name="Vijgenboom E."/>
            <person name="Iruegas-Bocardo F."/>
            <person name="Girard G."/>
            <person name="Yanez-Guerra L.A."/>
            <person name="Ramos-Aboites H.E."/>
            <person name="Pernodet J.L."/>
            <person name="Anne J."/>
            <person name="van Wezel G.P."/>
            <person name="Barona-Gomez F."/>
        </authorList>
    </citation>
    <scope>NUCLEOTIDE SEQUENCE [LARGE SCALE GENOMIC DNA]</scope>
    <source>
        <strain evidence="3">1326</strain>
    </source>
</reference>
<feature type="compositionally biased region" description="Basic and acidic residues" evidence="1">
    <location>
        <begin position="14"/>
        <end position="27"/>
    </location>
</feature>
<dbReference type="GO" id="GO:0016787">
    <property type="term" value="F:hydrolase activity"/>
    <property type="evidence" value="ECO:0007669"/>
    <property type="project" value="UniProtKB-KW"/>
</dbReference>